<evidence type="ECO:0000313" key="4">
    <source>
        <dbReference type="EMBL" id="KAI1723698.1"/>
    </source>
</evidence>
<evidence type="ECO:0000313" key="5">
    <source>
        <dbReference type="Proteomes" id="UP001201812"/>
    </source>
</evidence>
<dbReference type="GO" id="GO:0000287">
    <property type="term" value="F:magnesium ion binding"/>
    <property type="evidence" value="ECO:0007669"/>
    <property type="project" value="InterPro"/>
</dbReference>
<comment type="caution">
    <text evidence="4">The sequence shown here is derived from an EMBL/GenBank/DDBJ whole genome shotgun (WGS) entry which is preliminary data.</text>
</comment>
<dbReference type="InterPro" id="IPR036412">
    <property type="entry name" value="HAD-like_sf"/>
</dbReference>
<dbReference type="NCBIfam" id="TIGR01691">
    <property type="entry name" value="enolase-ppase"/>
    <property type="match status" value="1"/>
</dbReference>
<dbReference type="FunFam" id="3.40.50.1000:FF:000079">
    <property type="entry name" value="Enolase-phosphatase E1"/>
    <property type="match status" value="1"/>
</dbReference>
<dbReference type="Gene3D" id="3.40.50.1000">
    <property type="entry name" value="HAD superfamily/HAD-like"/>
    <property type="match status" value="1"/>
</dbReference>
<organism evidence="4 5">
    <name type="scientific">Ditylenchus destructor</name>
    <dbReference type="NCBI Taxonomy" id="166010"/>
    <lineage>
        <taxon>Eukaryota</taxon>
        <taxon>Metazoa</taxon>
        <taxon>Ecdysozoa</taxon>
        <taxon>Nematoda</taxon>
        <taxon>Chromadorea</taxon>
        <taxon>Rhabditida</taxon>
        <taxon>Tylenchina</taxon>
        <taxon>Tylenchomorpha</taxon>
        <taxon>Sphaerularioidea</taxon>
        <taxon>Anguinidae</taxon>
        <taxon>Anguininae</taxon>
        <taxon>Ditylenchus</taxon>
    </lineage>
</organism>
<protein>
    <submittedName>
        <fullName evidence="4">Haloacid dehalogenase-like hydrolase domain-containing protein</fullName>
    </submittedName>
</protein>
<keyword evidence="3" id="KW-0486">Methionine biosynthesis</keyword>
<dbReference type="GO" id="GO:0019509">
    <property type="term" value="P:L-methionine salvage from methylthioadenosine"/>
    <property type="evidence" value="ECO:0007669"/>
    <property type="project" value="InterPro"/>
</dbReference>
<dbReference type="Pfam" id="PF00702">
    <property type="entry name" value="Hydrolase"/>
    <property type="match status" value="1"/>
</dbReference>
<dbReference type="PANTHER" id="PTHR20371">
    <property type="entry name" value="ENOLASE-PHOSPHATASE E1"/>
    <property type="match status" value="1"/>
</dbReference>
<dbReference type="SFLD" id="SFLDS00003">
    <property type="entry name" value="Haloacid_Dehalogenase"/>
    <property type="match status" value="1"/>
</dbReference>
<keyword evidence="2 4" id="KW-0378">Hydrolase</keyword>
<accession>A0AAD4R583</accession>
<keyword evidence="1" id="KW-0028">Amino-acid biosynthesis</keyword>
<dbReference type="Gene3D" id="1.10.720.60">
    <property type="match status" value="1"/>
</dbReference>
<dbReference type="CDD" id="cd01629">
    <property type="entry name" value="HAD_EP"/>
    <property type="match status" value="1"/>
</dbReference>
<dbReference type="SFLD" id="SFLDG01133">
    <property type="entry name" value="C1.5.4:_Enolase-phosphatase_Li"/>
    <property type="match status" value="1"/>
</dbReference>
<keyword evidence="5" id="KW-1185">Reference proteome</keyword>
<dbReference type="GO" id="GO:0043874">
    <property type="term" value="F:acireductone synthase activity"/>
    <property type="evidence" value="ECO:0007669"/>
    <property type="project" value="InterPro"/>
</dbReference>
<gene>
    <name evidence="4" type="ORF">DdX_03869</name>
</gene>
<reference evidence="4" key="1">
    <citation type="submission" date="2022-01" db="EMBL/GenBank/DDBJ databases">
        <title>Genome Sequence Resource for Two Populations of Ditylenchus destructor, the Migratory Endoparasitic Phytonematode.</title>
        <authorList>
            <person name="Zhang H."/>
            <person name="Lin R."/>
            <person name="Xie B."/>
        </authorList>
    </citation>
    <scope>NUCLEOTIDE SEQUENCE</scope>
    <source>
        <strain evidence="4">BazhouSP</strain>
    </source>
</reference>
<dbReference type="SFLD" id="SFLDF00044">
    <property type="entry name" value="enolase-phosphatase"/>
    <property type="match status" value="1"/>
</dbReference>
<dbReference type="PANTHER" id="PTHR20371:SF1">
    <property type="entry name" value="ENOLASE-PHOSPHATASE E1"/>
    <property type="match status" value="1"/>
</dbReference>
<dbReference type="InterPro" id="IPR023943">
    <property type="entry name" value="Enolase-ppase_E1"/>
</dbReference>
<dbReference type="InterPro" id="IPR023214">
    <property type="entry name" value="HAD_sf"/>
</dbReference>
<dbReference type="NCBIfam" id="TIGR01549">
    <property type="entry name" value="HAD-SF-IA-v1"/>
    <property type="match status" value="1"/>
</dbReference>
<name>A0AAD4R583_9BILA</name>
<dbReference type="EMBL" id="JAKKPZ010000003">
    <property type="protein sequence ID" value="KAI1723698.1"/>
    <property type="molecule type" value="Genomic_DNA"/>
</dbReference>
<dbReference type="Proteomes" id="UP001201812">
    <property type="component" value="Unassembled WGS sequence"/>
</dbReference>
<dbReference type="SUPFAM" id="SSF56784">
    <property type="entry name" value="HAD-like"/>
    <property type="match status" value="1"/>
</dbReference>
<dbReference type="AlphaFoldDB" id="A0AAD4R583"/>
<dbReference type="InterPro" id="IPR006439">
    <property type="entry name" value="HAD-SF_hydro_IA"/>
</dbReference>
<evidence type="ECO:0000256" key="2">
    <source>
        <dbReference type="ARBA" id="ARBA00022801"/>
    </source>
</evidence>
<proteinExistence type="predicted"/>
<sequence length="266" mass="30330">MSLNINQDNVKEKTFQAVVFDIEGTTTSISFVKDILFPYSLANVDRFFENALSTYSHSEIIDALIELSNDEFRTHSGDVLKIERTELSEENKKEVAKKLATNVKFWICQDKKLSALKQLQGIMWEEAYRSGEIKSHVYDDVLPTFQKLRSSNIPIYIYSSGSVHAQKLLFAYTETDDLTKFITGYFDTKIGAKVDPLSYNRIEKEIGVDAKRILFVTDVETEAFAAKEAGMEVIIMIRPGNIPLSQKAHDAFCTFTTFQQLQKLFT</sequence>
<dbReference type="SFLD" id="SFLDG01129">
    <property type="entry name" value="C1.5:_HAD__Beta-PGM__Phosphata"/>
    <property type="match status" value="1"/>
</dbReference>
<evidence type="ECO:0000256" key="3">
    <source>
        <dbReference type="ARBA" id="ARBA00023167"/>
    </source>
</evidence>
<evidence type="ECO:0000256" key="1">
    <source>
        <dbReference type="ARBA" id="ARBA00022605"/>
    </source>
</evidence>